<sequence>MGNAESTEGRRVSFGMDEEERVRVLQGIRLSDHVVNRLKDSSKPSEVKQPALPGSAPPTAVFDAPEGKAKAPEKESKPPSAEKDGAQHPLGAADLLRRYEEEQAIIQDEILQLAKREREAAAKNLNVPLQQEGSRYDQEKEKAAQMARDLDRIEAELRRHDTFYKEQLGRIEKKNAEMYKLSSQQFHEAASKMENTIRARRSEPVCSCLQAQI</sequence>
<evidence type="ECO:0000256" key="1">
    <source>
        <dbReference type="ARBA" id="ARBA00002689"/>
    </source>
</evidence>
<gene>
    <name evidence="14" type="primary">CHCHD6</name>
</gene>
<keyword evidence="6" id="KW-0472">Membrane</keyword>
<keyword evidence="5" id="KW-0496">Mitochondrion</keyword>
<evidence type="ECO:0000256" key="11">
    <source>
        <dbReference type="SAM" id="Coils"/>
    </source>
</evidence>
<evidence type="ECO:0000313" key="13">
    <source>
        <dbReference type="Proteomes" id="UP000694863"/>
    </source>
</evidence>
<organism evidence="13 14">
    <name type="scientific">Echinops telfairi</name>
    <name type="common">Lesser hedgehog tenrec</name>
    <dbReference type="NCBI Taxonomy" id="9371"/>
    <lineage>
        <taxon>Eukaryota</taxon>
        <taxon>Metazoa</taxon>
        <taxon>Chordata</taxon>
        <taxon>Craniata</taxon>
        <taxon>Vertebrata</taxon>
        <taxon>Euteleostomi</taxon>
        <taxon>Mammalia</taxon>
        <taxon>Eutheria</taxon>
        <taxon>Afrotheria</taxon>
        <taxon>Tenrecidae</taxon>
        <taxon>Tenrecinae</taxon>
        <taxon>Echinops</taxon>
    </lineage>
</organism>
<evidence type="ECO:0000256" key="2">
    <source>
        <dbReference type="ARBA" id="ARBA00022707"/>
    </source>
</evidence>
<feature type="compositionally biased region" description="Basic and acidic residues" evidence="12">
    <location>
        <begin position="65"/>
        <end position="86"/>
    </location>
</feature>
<reference evidence="14" key="1">
    <citation type="submission" date="2025-08" db="UniProtKB">
        <authorList>
            <consortium name="RefSeq"/>
        </authorList>
    </citation>
    <scope>IDENTIFICATION</scope>
</reference>
<evidence type="ECO:0000256" key="12">
    <source>
        <dbReference type="SAM" id="MobiDB-lite"/>
    </source>
</evidence>
<dbReference type="InterPro" id="IPR007964">
    <property type="entry name" value="MIC19/MIC25"/>
</dbReference>
<dbReference type="PANTHER" id="PTHR47609:SF1">
    <property type="entry name" value="MICOS COMPLEX SUBUNIT MIC25"/>
    <property type="match status" value="1"/>
</dbReference>
<feature type="compositionally biased region" description="Basic and acidic residues" evidence="12">
    <location>
        <begin position="36"/>
        <end position="46"/>
    </location>
</feature>
<dbReference type="Pfam" id="PF05300">
    <property type="entry name" value="MIC19_MIC25"/>
    <property type="match status" value="1"/>
</dbReference>
<feature type="region of interest" description="Disordered" evidence="12">
    <location>
        <begin position="36"/>
        <end position="95"/>
    </location>
</feature>
<evidence type="ECO:0000256" key="8">
    <source>
        <dbReference type="ARBA" id="ARBA00023288"/>
    </source>
</evidence>
<name>A0ABM0IL44_ECHTE</name>
<keyword evidence="4 11" id="KW-0175">Coiled coil</keyword>
<keyword evidence="8" id="KW-0449">Lipoprotein</keyword>
<feature type="coiled-coil region" evidence="11">
    <location>
        <begin position="96"/>
        <end position="156"/>
    </location>
</feature>
<evidence type="ECO:0000256" key="9">
    <source>
        <dbReference type="ARBA" id="ARBA00034476"/>
    </source>
</evidence>
<evidence type="ECO:0000256" key="10">
    <source>
        <dbReference type="ARBA" id="ARBA00034480"/>
    </source>
</evidence>
<evidence type="ECO:0000256" key="5">
    <source>
        <dbReference type="ARBA" id="ARBA00023128"/>
    </source>
</evidence>
<comment type="function">
    <text evidence="1">Component of the MICOS complex, a large protein complex of the mitochondrial inner membrane that plays crucial roles in the maintenance of crista junctions, inner membrane architecture, and formation of contact sites to the outer membrane.</text>
</comment>
<comment type="subcellular location">
    <subcellularLocation>
        <location evidence="9">Mitochondrion inner membrane</location>
        <topology evidence="9">Lipid-anchor</topology>
    </subcellularLocation>
</comment>
<evidence type="ECO:0000256" key="4">
    <source>
        <dbReference type="ARBA" id="ARBA00023054"/>
    </source>
</evidence>
<comment type="similarity">
    <text evidence="10">Belongs to the MICOS complex subunit Mic19 family. Metazoan Mic25 subfamily.</text>
</comment>
<dbReference type="RefSeq" id="XP_004702524.2">
    <property type="nucleotide sequence ID" value="XM_004702467.2"/>
</dbReference>
<protein>
    <submittedName>
        <fullName evidence="14">MICOS complex subunit MIC25</fullName>
    </submittedName>
</protein>
<dbReference type="GeneID" id="101641295"/>
<evidence type="ECO:0000256" key="7">
    <source>
        <dbReference type="ARBA" id="ARBA00023157"/>
    </source>
</evidence>
<dbReference type="InterPro" id="IPR042860">
    <property type="entry name" value="MIC25"/>
</dbReference>
<dbReference type="Proteomes" id="UP000694863">
    <property type="component" value="Unplaced"/>
</dbReference>
<keyword evidence="3" id="KW-0999">Mitochondrion inner membrane</keyword>
<keyword evidence="13" id="KW-1185">Reference proteome</keyword>
<accession>A0ABM0IL44</accession>
<evidence type="ECO:0000256" key="6">
    <source>
        <dbReference type="ARBA" id="ARBA00023136"/>
    </source>
</evidence>
<feature type="non-terminal residue" evidence="14">
    <location>
        <position position="213"/>
    </location>
</feature>
<proteinExistence type="inferred from homology"/>
<dbReference type="PANTHER" id="PTHR47609">
    <property type="entry name" value="MICOS COMPLEX SUBUNIT MIC25"/>
    <property type="match status" value="1"/>
</dbReference>
<keyword evidence="7" id="KW-1015">Disulfide bond</keyword>
<keyword evidence="2" id="KW-0519">Myristate</keyword>
<evidence type="ECO:0000313" key="14">
    <source>
        <dbReference type="RefSeq" id="XP_004702524.2"/>
    </source>
</evidence>
<evidence type="ECO:0000256" key="3">
    <source>
        <dbReference type="ARBA" id="ARBA00022792"/>
    </source>
</evidence>